<dbReference type="InterPro" id="IPR002321">
    <property type="entry name" value="Cyt_c_II"/>
</dbReference>
<keyword evidence="4" id="KW-0249">Electron transport</keyword>
<keyword evidence="2 7" id="KW-0349">Heme</keyword>
<dbReference type="GO" id="GO:0022900">
    <property type="term" value="P:electron transport chain"/>
    <property type="evidence" value="ECO:0007669"/>
    <property type="project" value="InterPro"/>
</dbReference>
<gene>
    <name evidence="9" type="ORF">C5L14_28815</name>
</gene>
<dbReference type="Proteomes" id="UP000237682">
    <property type="component" value="Unassembled WGS sequence"/>
</dbReference>
<evidence type="ECO:0000313" key="9">
    <source>
        <dbReference type="EMBL" id="PRH84080.1"/>
    </source>
</evidence>
<evidence type="ECO:0000256" key="7">
    <source>
        <dbReference type="PIRSR" id="PIRSR000027-2"/>
    </source>
</evidence>
<dbReference type="SUPFAM" id="SSF47175">
    <property type="entry name" value="Cytochromes"/>
    <property type="match status" value="1"/>
</dbReference>
<dbReference type="OrthoDB" id="9811729at2"/>
<evidence type="ECO:0000256" key="8">
    <source>
        <dbReference type="SAM" id="SignalP"/>
    </source>
</evidence>
<dbReference type="AlphaFoldDB" id="A0A2S9Q447"/>
<protein>
    <submittedName>
        <fullName evidence="9">Cytochrome C556</fullName>
    </submittedName>
</protein>
<feature type="signal peptide" evidence="8">
    <location>
        <begin position="1"/>
        <end position="20"/>
    </location>
</feature>
<dbReference type="GO" id="GO:0020037">
    <property type="term" value="F:heme binding"/>
    <property type="evidence" value="ECO:0007669"/>
    <property type="project" value="InterPro"/>
</dbReference>
<evidence type="ECO:0000256" key="5">
    <source>
        <dbReference type="ARBA" id="ARBA00023004"/>
    </source>
</evidence>
<dbReference type="Pfam" id="PF01322">
    <property type="entry name" value="Cytochrom_C_2"/>
    <property type="match status" value="1"/>
</dbReference>
<keyword evidence="1" id="KW-0813">Transport</keyword>
<evidence type="ECO:0000256" key="3">
    <source>
        <dbReference type="ARBA" id="ARBA00022723"/>
    </source>
</evidence>
<proteinExistence type="predicted"/>
<evidence type="ECO:0000256" key="4">
    <source>
        <dbReference type="ARBA" id="ARBA00022982"/>
    </source>
</evidence>
<evidence type="ECO:0000256" key="1">
    <source>
        <dbReference type="ARBA" id="ARBA00022448"/>
    </source>
</evidence>
<dbReference type="EMBL" id="PUEJ01000016">
    <property type="protein sequence ID" value="PRH84080.1"/>
    <property type="molecule type" value="Genomic_DNA"/>
</dbReference>
<dbReference type="InterPro" id="IPR010980">
    <property type="entry name" value="Cyt_c/b562"/>
</dbReference>
<keyword evidence="3 6" id="KW-0479">Metal-binding</keyword>
<keyword evidence="5 6" id="KW-0408">Iron</keyword>
<accession>A0A2S9Q447</accession>
<organism evidence="9 10">
    <name type="scientific">Labrys okinawensis</name>
    <dbReference type="NCBI Taxonomy" id="346911"/>
    <lineage>
        <taxon>Bacteria</taxon>
        <taxon>Pseudomonadati</taxon>
        <taxon>Pseudomonadota</taxon>
        <taxon>Alphaproteobacteria</taxon>
        <taxon>Hyphomicrobiales</taxon>
        <taxon>Xanthobacteraceae</taxon>
        <taxon>Labrys</taxon>
    </lineage>
</organism>
<dbReference type="RefSeq" id="WP_105865507.1">
    <property type="nucleotide sequence ID" value="NZ_PUEJ01000016.1"/>
</dbReference>
<keyword evidence="10" id="KW-1185">Reference proteome</keyword>
<feature type="chain" id="PRO_5015684170" evidence="8">
    <location>
        <begin position="21"/>
        <end position="144"/>
    </location>
</feature>
<feature type="binding site" description="covalent" evidence="7">
    <location>
        <position position="135"/>
    </location>
    <ligand>
        <name>heme c</name>
        <dbReference type="ChEBI" id="CHEBI:61717"/>
    </ligand>
</feature>
<reference evidence="9 10" key="1">
    <citation type="submission" date="2018-02" db="EMBL/GenBank/DDBJ databases">
        <title>Whole genome sequencing of endophytic bacterium.</title>
        <authorList>
            <person name="Eedara R."/>
            <person name="Podile A.R."/>
        </authorList>
    </citation>
    <scope>NUCLEOTIDE SEQUENCE [LARGE SCALE GENOMIC DNA]</scope>
    <source>
        <strain evidence="9 10">RP1T</strain>
    </source>
</reference>
<feature type="binding site" description="axial binding residue" evidence="6">
    <location>
        <position position="136"/>
    </location>
    <ligand>
        <name>heme c</name>
        <dbReference type="ChEBI" id="CHEBI:61717"/>
    </ligand>
    <ligandPart>
        <name>Fe</name>
        <dbReference type="ChEBI" id="CHEBI:18248"/>
    </ligandPart>
</feature>
<evidence type="ECO:0000313" key="10">
    <source>
        <dbReference type="Proteomes" id="UP000237682"/>
    </source>
</evidence>
<dbReference type="GO" id="GO:0042597">
    <property type="term" value="C:periplasmic space"/>
    <property type="evidence" value="ECO:0007669"/>
    <property type="project" value="InterPro"/>
</dbReference>
<dbReference type="PROSITE" id="PS51009">
    <property type="entry name" value="CYTCII"/>
    <property type="match status" value="1"/>
</dbReference>
<dbReference type="Gene3D" id="1.20.120.10">
    <property type="entry name" value="Cytochrome c/b562"/>
    <property type="match status" value="1"/>
</dbReference>
<dbReference type="GO" id="GO:0005506">
    <property type="term" value="F:iron ion binding"/>
    <property type="evidence" value="ECO:0007669"/>
    <property type="project" value="InterPro"/>
</dbReference>
<evidence type="ECO:0000256" key="6">
    <source>
        <dbReference type="PIRSR" id="PIRSR000027-1"/>
    </source>
</evidence>
<dbReference type="GO" id="GO:0009055">
    <property type="term" value="F:electron transfer activity"/>
    <property type="evidence" value="ECO:0007669"/>
    <property type="project" value="InterPro"/>
</dbReference>
<comment type="caution">
    <text evidence="9">The sequence shown here is derived from an EMBL/GenBank/DDBJ whole genome shotgun (WGS) entry which is preliminary data.</text>
</comment>
<evidence type="ECO:0000256" key="2">
    <source>
        <dbReference type="ARBA" id="ARBA00022617"/>
    </source>
</evidence>
<comment type="PTM">
    <text evidence="7">Binds 1 heme group per subunit.</text>
</comment>
<dbReference type="PIRSF" id="PIRSF000027">
    <property type="entry name" value="Cytc_c_prime"/>
    <property type="match status" value="1"/>
</dbReference>
<name>A0A2S9Q447_9HYPH</name>
<feature type="binding site" description="covalent" evidence="7">
    <location>
        <position position="132"/>
    </location>
    <ligand>
        <name>heme c</name>
        <dbReference type="ChEBI" id="CHEBI:61717"/>
    </ligand>
</feature>
<dbReference type="InterPro" id="IPR012127">
    <property type="entry name" value="Cyt_c_prime"/>
</dbReference>
<sequence length="144" mass="14764">MKRFVIAAALVAAGAASAFAGPIEDRQALMKTMAKNTKELAAVAKGETPFDAAKVKALLQVYVDDSAKLPALFPDDSKTGGTDPTTAAPKIWEDQAGFKAAAAKLGTDATAALAAADQASFAKAFGTVASNCNACHGTYRIKKN</sequence>
<keyword evidence="8" id="KW-0732">Signal</keyword>